<dbReference type="OrthoDB" id="6435645at2759"/>
<dbReference type="InterPro" id="IPR011990">
    <property type="entry name" value="TPR-like_helical_dom_sf"/>
</dbReference>
<dbReference type="PANTHER" id="PTHR17550">
    <property type="entry name" value="E3 UBIQUITIN-PROTEIN LIGASE TTC3"/>
    <property type="match status" value="1"/>
</dbReference>
<evidence type="ECO:0000256" key="1">
    <source>
        <dbReference type="SAM" id="MobiDB-lite"/>
    </source>
</evidence>
<sequence>MFQGLDTTSVYDRCIAAGLCMAHRKELKAYDDNKSQEIQRKALLYIRLQIFSPLLHQRPFCCEKLRVLFAKAECFSPKENQENHDEFLDRLLVLDSIAVFLLCHFCKICCAGAFFESGPRAHIRPESEKDIFLKLLTHTTIDEKDIGLLTPLLSENFKDVSDVILKVSYVAVLLYVRNISVKIDINEAVRHIDENMKKDGEECLRWEAVGGEAMKRLNWEEAFEAYSVALNFKPYCSSLLVHRSRSLTKMWRLKDAFMDGYLAATFDPSNINGYLRMVIALSMLQDFMFCANVADYCLYKCSGSTEILKLRTVEEFKDKAEIALIEIAPGLANEHIAKLEKRALARRNINDLPELIEPSDSDSDCEDAPAPMEASNSDESDSNIDCSKPEINGCPNGSLKIVEDEVKVLQESLKEASQTLLNGHEVMAMRRFRDALDEIKGSPEIHKYEECDIICIKYAYAFACYKSGGYDNTLKAITILKEITEKNKSIVFPAVYYCIGLAYLKIYRFKLALENFRIVDDMLQKKVQCNSFVWPGLVTVIEETKLDHLKSVLPDLIKECENPPLPNATCRYEDCSLQPSIYYSDPDFKGLYCIHCSEHCYLQYHVQCWKSIRTLANHIDKEFLDKKCYTPDCEGVIVHIQIINKEGDVVKEVNFKFISIAT</sequence>
<comment type="caution">
    <text evidence="3">The sequence shown here is derived from an EMBL/GenBank/DDBJ whole genome shotgun (WGS) entry which is preliminary data.</text>
</comment>
<proteinExistence type="predicted"/>
<evidence type="ECO:0000259" key="2">
    <source>
        <dbReference type="Pfam" id="PF19179"/>
    </source>
</evidence>
<dbReference type="AlphaFoldDB" id="A0A8X6XT06"/>
<accession>A0A8X6XT06</accession>
<dbReference type="PANTHER" id="PTHR17550:SF4">
    <property type="entry name" value="E3 UBIQUITIN-PROTEIN LIGASE TTC3"/>
    <property type="match status" value="1"/>
</dbReference>
<gene>
    <name evidence="3" type="primary">Ttc3</name>
    <name evidence="3" type="ORF">TNIN_241031</name>
</gene>
<dbReference type="Gene3D" id="1.25.40.10">
    <property type="entry name" value="Tetratricopeptide repeat domain"/>
    <property type="match status" value="1"/>
</dbReference>
<dbReference type="InterPro" id="IPR043866">
    <property type="entry name" value="TTC3/DZIP3_dom"/>
</dbReference>
<evidence type="ECO:0000313" key="3">
    <source>
        <dbReference type="EMBL" id="GFY59678.1"/>
    </source>
</evidence>
<organism evidence="3 4">
    <name type="scientific">Trichonephila inaurata madagascariensis</name>
    <dbReference type="NCBI Taxonomy" id="2747483"/>
    <lineage>
        <taxon>Eukaryota</taxon>
        <taxon>Metazoa</taxon>
        <taxon>Ecdysozoa</taxon>
        <taxon>Arthropoda</taxon>
        <taxon>Chelicerata</taxon>
        <taxon>Arachnida</taxon>
        <taxon>Araneae</taxon>
        <taxon>Araneomorphae</taxon>
        <taxon>Entelegynae</taxon>
        <taxon>Araneoidea</taxon>
        <taxon>Nephilidae</taxon>
        <taxon>Trichonephila</taxon>
        <taxon>Trichonephila inaurata</taxon>
    </lineage>
</organism>
<name>A0A8X6XT06_9ARAC</name>
<keyword evidence="4" id="KW-1185">Reference proteome</keyword>
<feature type="compositionally biased region" description="Acidic residues" evidence="1">
    <location>
        <begin position="357"/>
        <end position="367"/>
    </location>
</feature>
<dbReference type="SUPFAM" id="SSF48452">
    <property type="entry name" value="TPR-like"/>
    <property type="match status" value="2"/>
</dbReference>
<feature type="region of interest" description="Disordered" evidence="1">
    <location>
        <begin position="354"/>
        <end position="386"/>
    </location>
</feature>
<feature type="domain" description="E3 ubiquitin-protein ligase TTC3/DZIP3" evidence="2">
    <location>
        <begin position="541"/>
        <end position="650"/>
    </location>
</feature>
<protein>
    <submittedName>
        <fullName evidence="3">E3 ubiquitin-protein ligase TTC3</fullName>
    </submittedName>
</protein>
<dbReference type="EMBL" id="BMAV01012741">
    <property type="protein sequence ID" value="GFY59678.1"/>
    <property type="molecule type" value="Genomic_DNA"/>
</dbReference>
<reference evidence="3" key="1">
    <citation type="submission" date="2020-08" db="EMBL/GenBank/DDBJ databases">
        <title>Multicomponent nature underlies the extraordinary mechanical properties of spider dragline silk.</title>
        <authorList>
            <person name="Kono N."/>
            <person name="Nakamura H."/>
            <person name="Mori M."/>
            <person name="Yoshida Y."/>
            <person name="Ohtoshi R."/>
            <person name="Malay A.D."/>
            <person name="Moran D.A.P."/>
            <person name="Tomita M."/>
            <person name="Numata K."/>
            <person name="Arakawa K."/>
        </authorList>
    </citation>
    <scope>NUCLEOTIDE SEQUENCE</scope>
</reference>
<evidence type="ECO:0000313" key="4">
    <source>
        <dbReference type="Proteomes" id="UP000886998"/>
    </source>
</evidence>
<dbReference type="Proteomes" id="UP000886998">
    <property type="component" value="Unassembled WGS sequence"/>
</dbReference>
<dbReference type="Pfam" id="PF19179">
    <property type="entry name" value="TTC3_DZIP3_dom"/>
    <property type="match status" value="1"/>
</dbReference>